<organism evidence="2 3">
    <name type="scientific">Candidatus Curtissbacteria bacterium RIFCSPHIGHO2_01_FULL_41_13</name>
    <dbReference type="NCBI Taxonomy" id="1797745"/>
    <lineage>
        <taxon>Bacteria</taxon>
        <taxon>Candidatus Curtissiibacteriota</taxon>
    </lineage>
</organism>
<dbReference type="PANTHER" id="PTHR33933:SF1">
    <property type="entry name" value="PROTEIN ADENYLYLTRANSFERASE MNTA-RELATED"/>
    <property type="match status" value="1"/>
</dbReference>
<evidence type="ECO:0000313" key="3">
    <source>
        <dbReference type="Proteomes" id="UP000177069"/>
    </source>
</evidence>
<dbReference type="SUPFAM" id="SSF81301">
    <property type="entry name" value="Nucleotidyltransferase"/>
    <property type="match status" value="1"/>
</dbReference>
<comment type="caution">
    <text evidence="2">The sequence shown here is derived from an EMBL/GenBank/DDBJ whole genome shotgun (WGS) entry which is preliminary data.</text>
</comment>
<dbReference type="InterPro" id="IPR041633">
    <property type="entry name" value="Polbeta"/>
</dbReference>
<dbReference type="InterPro" id="IPR043519">
    <property type="entry name" value="NT_sf"/>
</dbReference>
<dbReference type="Pfam" id="PF18765">
    <property type="entry name" value="Polbeta"/>
    <property type="match status" value="1"/>
</dbReference>
<dbReference type="CDD" id="cd05403">
    <property type="entry name" value="NT_KNTase_like"/>
    <property type="match status" value="1"/>
</dbReference>
<accession>A0A1F5G2F3</accession>
<reference evidence="2 3" key="1">
    <citation type="journal article" date="2016" name="Nat. Commun.">
        <title>Thousands of microbial genomes shed light on interconnected biogeochemical processes in an aquifer system.</title>
        <authorList>
            <person name="Anantharaman K."/>
            <person name="Brown C.T."/>
            <person name="Hug L.A."/>
            <person name="Sharon I."/>
            <person name="Castelle C.J."/>
            <person name="Probst A.J."/>
            <person name="Thomas B.C."/>
            <person name="Singh A."/>
            <person name="Wilkins M.J."/>
            <person name="Karaoz U."/>
            <person name="Brodie E.L."/>
            <person name="Williams K.H."/>
            <person name="Hubbard S.S."/>
            <person name="Banfield J.F."/>
        </authorList>
    </citation>
    <scope>NUCLEOTIDE SEQUENCE [LARGE SCALE GENOMIC DNA]</scope>
</reference>
<dbReference type="InterPro" id="IPR052548">
    <property type="entry name" value="Type_VII_TA_antitoxin"/>
</dbReference>
<proteinExistence type="predicted"/>
<name>A0A1F5G2F3_9BACT</name>
<dbReference type="Proteomes" id="UP000177069">
    <property type="component" value="Unassembled WGS sequence"/>
</dbReference>
<feature type="domain" description="Polymerase beta nucleotidyltransferase" evidence="1">
    <location>
        <begin position="15"/>
        <end position="110"/>
    </location>
</feature>
<sequence length="111" mass="13216">MNQTRLQRRFEKEIKKIRNELIEVYKPEKIILFGSCAYGKVRADSDIDMLIIKKSKKTRRERLEEVLNLVDYSLDFEPHVLTPQELDKELELGEFFIREAVRKGKVLYAKS</sequence>
<dbReference type="EMBL" id="MFBA01000007">
    <property type="protein sequence ID" value="OGD86015.1"/>
    <property type="molecule type" value="Genomic_DNA"/>
</dbReference>
<evidence type="ECO:0000259" key="1">
    <source>
        <dbReference type="Pfam" id="PF18765"/>
    </source>
</evidence>
<dbReference type="AlphaFoldDB" id="A0A1F5G2F3"/>
<evidence type="ECO:0000313" key="2">
    <source>
        <dbReference type="EMBL" id="OGD86015.1"/>
    </source>
</evidence>
<gene>
    <name evidence="2" type="ORF">A2696_00355</name>
</gene>
<dbReference type="PANTHER" id="PTHR33933">
    <property type="entry name" value="NUCLEOTIDYLTRANSFERASE"/>
    <property type="match status" value="1"/>
</dbReference>
<dbReference type="Gene3D" id="3.30.460.10">
    <property type="entry name" value="Beta Polymerase, domain 2"/>
    <property type="match status" value="1"/>
</dbReference>
<protein>
    <recommendedName>
        <fullName evidence="1">Polymerase beta nucleotidyltransferase domain-containing protein</fullName>
    </recommendedName>
</protein>